<dbReference type="PROSITE" id="PS50104">
    <property type="entry name" value="TIR"/>
    <property type="match status" value="1"/>
</dbReference>
<dbReference type="Gene3D" id="1.25.40.10">
    <property type="entry name" value="Tetratricopeptide repeat domain"/>
    <property type="match status" value="1"/>
</dbReference>
<dbReference type="InterPro" id="IPR019734">
    <property type="entry name" value="TPR_rpt"/>
</dbReference>
<dbReference type="Proteomes" id="UP000772151">
    <property type="component" value="Unassembled WGS sequence"/>
</dbReference>
<dbReference type="InterPro" id="IPR035897">
    <property type="entry name" value="Toll_tir_struct_dom_sf"/>
</dbReference>
<dbReference type="SUPFAM" id="SSF48452">
    <property type="entry name" value="TPR-like"/>
    <property type="match status" value="1"/>
</dbReference>
<dbReference type="InterPro" id="IPR011990">
    <property type="entry name" value="TPR-like_helical_dom_sf"/>
</dbReference>
<feature type="repeat" description="TPR" evidence="1">
    <location>
        <begin position="594"/>
        <end position="627"/>
    </location>
</feature>
<sequence>MGGKLMASIFLSHSSKDKERYVRIVAEKLEKEFDEHSVHYDEHTFEAGMKSLEEIEKGLDNTDLFVIFLSRASLNSDWVKKELLVARESNIIKRIYPIVIEDNLDWNDKEIPEWLKEYNLKYISKPSKAVQLIRKRLIEITWEQTSENSYKDAIFVGRNAQVQDFEERKYDYDKETVVAYFASGIVQIGRKSFLKHCFVKANIIDRQTCPSIIEAGMYDGVEDLIVYLRDLGFSDDIDISNFMNQSLTEKTEILSRILDSISDNKEVVLIEDKGCIVTHEGTVCEWFIEALKMMRKKTRTVLGVASKFNIKLPIICDEMYVIKIPPMDKTESAGLLQKYLDQKRVGLQREDFKNYVNLMNGFPAQVKFTVSLLQKYGAEKTYDYAAEIKNYDSEIIIQLMRPYEDNEEYRDFVMLLVELDMVTYRTIQSIVKDVDFVSNIINKLYVDGVIEFYGVNREYIKIAYVVREYITRAGYKTPERYQNAINEYITNFLDKYEYAELDMPDYLYKIKEQVKHGEYNNEYMLPSQYLKTMVELYEKDRDYARVIEFADTILKSCEYIEEKLVFEIRFFLCMALAQKRERRFLAEVQEIHGADHNFLLGFFYRREGQYERALSEIEKSLSLRKNFSKAKREKVQLLINLEQYDDAIELARENYTNDKKNVYHAHAYLLCILKSGRNADSIEVIDEILLSISKSLTDLGKELYPRCKALVSMYCERDIDKALALIDKVIEESDYKIYAIQDRFDICEKANDIDEMKKTIEILESTNMRDAYGKERAMIRFQILLAAYEGDKKCAFSLLDGMQHKKIRLNSNVLSKKVNAILMRQKTL</sequence>
<evidence type="ECO:0000259" key="3">
    <source>
        <dbReference type="PROSITE" id="PS50104"/>
    </source>
</evidence>
<gene>
    <name evidence="4" type="ORF">E7203_08525</name>
</gene>
<dbReference type="PROSITE" id="PS50005">
    <property type="entry name" value="TPR"/>
    <property type="match status" value="1"/>
</dbReference>
<dbReference type="Gene3D" id="3.40.50.10140">
    <property type="entry name" value="Toll/interleukin-1 receptor homology (TIR) domain"/>
    <property type="match status" value="1"/>
</dbReference>
<protein>
    <submittedName>
        <fullName evidence="4">TIR domain-containing protein</fullName>
    </submittedName>
</protein>
<feature type="coiled-coil region" evidence="2">
    <location>
        <begin position="634"/>
        <end position="661"/>
    </location>
</feature>
<dbReference type="SUPFAM" id="SSF52200">
    <property type="entry name" value="Toll/Interleukin receptor TIR domain"/>
    <property type="match status" value="1"/>
</dbReference>
<dbReference type="InterPro" id="IPR000157">
    <property type="entry name" value="TIR_dom"/>
</dbReference>
<name>A0A927WLP1_SELRU</name>
<accession>A0A927WLP1</accession>
<reference evidence="4" key="1">
    <citation type="submission" date="2019-04" db="EMBL/GenBank/DDBJ databases">
        <title>Evolution of Biomass-Degrading Anaerobic Consortia Revealed by Metagenomics.</title>
        <authorList>
            <person name="Peng X."/>
        </authorList>
    </citation>
    <scope>NUCLEOTIDE SEQUENCE</scope>
    <source>
        <strain evidence="4">SIG242</strain>
    </source>
</reference>
<evidence type="ECO:0000313" key="4">
    <source>
        <dbReference type="EMBL" id="MBE6085477.1"/>
    </source>
</evidence>
<evidence type="ECO:0000313" key="5">
    <source>
        <dbReference type="Proteomes" id="UP000772151"/>
    </source>
</evidence>
<dbReference type="AlphaFoldDB" id="A0A927WLP1"/>
<dbReference type="Pfam" id="PF13676">
    <property type="entry name" value="TIR_2"/>
    <property type="match status" value="1"/>
</dbReference>
<comment type="caution">
    <text evidence="4">The sequence shown here is derived from an EMBL/GenBank/DDBJ whole genome shotgun (WGS) entry which is preliminary data.</text>
</comment>
<evidence type="ECO:0000256" key="1">
    <source>
        <dbReference type="PROSITE-ProRule" id="PRU00339"/>
    </source>
</evidence>
<keyword evidence="1" id="KW-0802">TPR repeat</keyword>
<dbReference type="GO" id="GO:0007165">
    <property type="term" value="P:signal transduction"/>
    <property type="evidence" value="ECO:0007669"/>
    <property type="project" value="InterPro"/>
</dbReference>
<evidence type="ECO:0000256" key="2">
    <source>
        <dbReference type="SAM" id="Coils"/>
    </source>
</evidence>
<feature type="domain" description="TIR" evidence="3">
    <location>
        <begin position="5"/>
        <end position="141"/>
    </location>
</feature>
<keyword evidence="2" id="KW-0175">Coiled coil</keyword>
<organism evidence="4 5">
    <name type="scientific">Selenomonas ruminantium</name>
    <dbReference type="NCBI Taxonomy" id="971"/>
    <lineage>
        <taxon>Bacteria</taxon>
        <taxon>Bacillati</taxon>
        <taxon>Bacillota</taxon>
        <taxon>Negativicutes</taxon>
        <taxon>Selenomonadales</taxon>
        <taxon>Selenomonadaceae</taxon>
        <taxon>Selenomonas</taxon>
    </lineage>
</organism>
<proteinExistence type="predicted"/>
<dbReference type="EMBL" id="SVCA01000007">
    <property type="protein sequence ID" value="MBE6085477.1"/>
    <property type="molecule type" value="Genomic_DNA"/>
</dbReference>